<dbReference type="Proteomes" id="UP001281305">
    <property type="component" value="Chromosome"/>
</dbReference>
<proteinExistence type="predicted"/>
<dbReference type="RefSeq" id="WP_317056048.1">
    <property type="nucleotide sequence ID" value="NZ_CP146606.1"/>
</dbReference>
<accession>A0ABZ2TI16</accession>
<sequence length="314" mass="35219">MTDRTKFSEDLIAHMPDGMTMPPILVQTMDWLEAHGGRQLEWDGQALDFERQSVALYPVAEWDKPGTSLAAFGYYGPFSLNGTQPPVADEDKRVFLFLRTGGDGSYAGFWLDETGKQWIVHYGSGSGSDWWGVISDDPVDLLKLITIGYDEPAFREMHGKTVQEATLETAGVDSLYELAHIMAEAQSAGIEDPEDFHRSKETLAKEFAAKLERGDPIAGDLGQPHPPLAFQNFLKSEFGIETPKRASDVLTLLPEEEDPFAQWLQETQPPPSPEELARIEEMAREAKKLGAEFNRDITGEQRSLTDRLKGWFRR</sequence>
<reference evidence="1 2" key="1">
    <citation type="submission" date="2024-02" db="EMBL/GenBank/DDBJ databases">
        <title>Roseovarius strain W115 nov., isolated from a marine algae.</title>
        <authorList>
            <person name="Lee M.W."/>
            <person name="Lee J.K."/>
            <person name="Kim J.M."/>
            <person name="Choi D.G."/>
            <person name="Baek J.H."/>
            <person name="Bayburt H."/>
            <person name="Jung J.J."/>
            <person name="Han D.M."/>
            <person name="Jeon C.O."/>
        </authorList>
    </citation>
    <scope>NUCLEOTIDE SEQUENCE [LARGE SCALE GENOMIC DNA]</scope>
    <source>
        <strain evidence="1 2">W115</strain>
    </source>
</reference>
<evidence type="ECO:0008006" key="3">
    <source>
        <dbReference type="Google" id="ProtNLM"/>
    </source>
</evidence>
<evidence type="ECO:0000313" key="1">
    <source>
        <dbReference type="EMBL" id="WYK19352.1"/>
    </source>
</evidence>
<gene>
    <name evidence="1" type="ORF">RZS32_005645</name>
</gene>
<keyword evidence="2" id="KW-1185">Reference proteome</keyword>
<dbReference type="EMBL" id="CP146606">
    <property type="protein sequence ID" value="WYK19352.1"/>
    <property type="molecule type" value="Genomic_DNA"/>
</dbReference>
<protein>
    <recommendedName>
        <fullName evidence="3">SMI1/KNR4 family protein</fullName>
    </recommendedName>
</protein>
<organism evidence="1 2">
    <name type="scientific">Roseovarius rhodophyticola</name>
    <dbReference type="NCBI Taxonomy" id="3080827"/>
    <lineage>
        <taxon>Bacteria</taxon>
        <taxon>Pseudomonadati</taxon>
        <taxon>Pseudomonadota</taxon>
        <taxon>Alphaproteobacteria</taxon>
        <taxon>Rhodobacterales</taxon>
        <taxon>Roseobacteraceae</taxon>
        <taxon>Roseovarius</taxon>
    </lineage>
</organism>
<name>A0ABZ2TI16_9RHOB</name>
<evidence type="ECO:0000313" key="2">
    <source>
        <dbReference type="Proteomes" id="UP001281305"/>
    </source>
</evidence>